<dbReference type="InterPro" id="IPR043128">
    <property type="entry name" value="Rev_trsase/Diguanyl_cyclase"/>
</dbReference>
<dbReference type="EMBL" id="GBBI01004877">
    <property type="protein sequence ID" value="JAC13835.1"/>
    <property type="molecule type" value="mRNA"/>
</dbReference>
<evidence type="ECO:0000256" key="1">
    <source>
        <dbReference type="SAM" id="Coils"/>
    </source>
</evidence>
<evidence type="ECO:0000313" key="3">
    <source>
        <dbReference type="EMBL" id="JAC13835.1"/>
    </source>
</evidence>
<dbReference type="SUPFAM" id="SSF56672">
    <property type="entry name" value="DNA/RNA polymerases"/>
    <property type="match status" value="1"/>
</dbReference>
<protein>
    <submittedName>
        <fullName evidence="3">Putative endonuclease-reverse transcriptase</fullName>
    </submittedName>
</protein>
<dbReference type="PROSITE" id="PS50878">
    <property type="entry name" value="RT_POL"/>
    <property type="match status" value="1"/>
</dbReference>
<dbReference type="InterPro" id="IPR005135">
    <property type="entry name" value="Endo/exonuclease/phosphatase"/>
</dbReference>
<reference evidence="3" key="1">
    <citation type="journal article" date="2014" name="PLoS Negl. Trop. Dis.">
        <title>An updated insight into the Sialotranscriptome of Triatoma infestans: developmental stage and geographic variations.</title>
        <authorList>
            <person name="Schwarz A."/>
            <person name="Medrano-Mercado N."/>
            <person name="Schaub G.A."/>
            <person name="Struchiner C.J."/>
            <person name="Bargues M.D."/>
            <person name="Levy M.Z."/>
            <person name="Ribeiro J.M."/>
        </authorList>
    </citation>
    <scope>NUCLEOTIDE SEQUENCE</scope>
    <source>
        <strain evidence="3">Chile</strain>
        <tissue evidence="3">Salivary glands</tissue>
    </source>
</reference>
<feature type="non-terminal residue" evidence="3">
    <location>
        <position position="1"/>
    </location>
</feature>
<dbReference type="Pfam" id="PF14529">
    <property type="entry name" value="Exo_endo_phos_2"/>
    <property type="match status" value="1"/>
</dbReference>
<feature type="domain" description="Reverse transcriptase" evidence="2">
    <location>
        <begin position="516"/>
        <end position="784"/>
    </location>
</feature>
<dbReference type="InterPro" id="IPR043502">
    <property type="entry name" value="DNA/RNA_pol_sf"/>
</dbReference>
<feature type="coiled-coil region" evidence="1">
    <location>
        <begin position="300"/>
        <end position="331"/>
    </location>
</feature>
<organism evidence="3">
    <name type="scientific">Triatoma infestans</name>
    <name type="common">Assassin bug</name>
    <dbReference type="NCBI Taxonomy" id="30076"/>
    <lineage>
        <taxon>Eukaryota</taxon>
        <taxon>Metazoa</taxon>
        <taxon>Ecdysozoa</taxon>
        <taxon>Arthropoda</taxon>
        <taxon>Hexapoda</taxon>
        <taxon>Insecta</taxon>
        <taxon>Pterygota</taxon>
        <taxon>Neoptera</taxon>
        <taxon>Paraneoptera</taxon>
        <taxon>Hemiptera</taxon>
        <taxon>Heteroptera</taxon>
        <taxon>Panheteroptera</taxon>
        <taxon>Cimicomorpha</taxon>
        <taxon>Reduviidae</taxon>
        <taxon>Triatominae</taxon>
        <taxon>Triatoma</taxon>
    </lineage>
</organism>
<keyword evidence="3" id="KW-0548">Nucleotidyltransferase</keyword>
<keyword evidence="3" id="KW-0695">RNA-directed DNA polymerase</keyword>
<dbReference type="PANTHER" id="PTHR47027">
    <property type="entry name" value="REVERSE TRANSCRIPTASE DOMAIN-CONTAINING PROTEIN"/>
    <property type="match status" value="1"/>
</dbReference>
<dbReference type="AlphaFoldDB" id="A0A023EWU8"/>
<dbReference type="Gene3D" id="3.60.10.10">
    <property type="entry name" value="Endonuclease/exonuclease/phosphatase"/>
    <property type="match status" value="1"/>
</dbReference>
<dbReference type="SUPFAM" id="SSF56219">
    <property type="entry name" value="DNase I-like"/>
    <property type="match status" value="1"/>
</dbReference>
<dbReference type="Pfam" id="PF00078">
    <property type="entry name" value="RVT_1"/>
    <property type="match status" value="1"/>
</dbReference>
<keyword evidence="1" id="KW-0175">Coiled coil</keyword>
<dbReference type="CDD" id="cd09076">
    <property type="entry name" value="L1-EN"/>
    <property type="match status" value="1"/>
</dbReference>
<dbReference type="InterPro" id="IPR036691">
    <property type="entry name" value="Endo/exonu/phosph_ase_sf"/>
</dbReference>
<proteinExistence type="evidence at transcript level"/>
<keyword evidence="3" id="KW-0378">Hydrolase</keyword>
<dbReference type="PANTHER" id="PTHR47027:SF20">
    <property type="entry name" value="REVERSE TRANSCRIPTASE-LIKE PROTEIN WITH RNA-DIRECTED DNA POLYMERASE DOMAIN"/>
    <property type="match status" value="1"/>
</dbReference>
<keyword evidence="3" id="KW-0808">Transferase</keyword>
<name>A0A023EWU8_TRIIF</name>
<evidence type="ECO:0000259" key="2">
    <source>
        <dbReference type="PROSITE" id="PS50878"/>
    </source>
</evidence>
<keyword evidence="3" id="KW-0255">Endonuclease</keyword>
<dbReference type="InterPro" id="IPR000477">
    <property type="entry name" value="RT_dom"/>
</dbReference>
<dbReference type="GO" id="GO:0003964">
    <property type="term" value="F:RNA-directed DNA polymerase activity"/>
    <property type="evidence" value="ECO:0007669"/>
    <property type="project" value="UniProtKB-KW"/>
</dbReference>
<dbReference type="GO" id="GO:0004519">
    <property type="term" value="F:endonuclease activity"/>
    <property type="evidence" value="ECO:0007669"/>
    <property type="project" value="UniProtKB-KW"/>
</dbReference>
<accession>A0A023EWU8</accession>
<keyword evidence="3" id="KW-0540">Nuclease</keyword>
<dbReference type="CDD" id="cd01650">
    <property type="entry name" value="RT_nLTR_like"/>
    <property type="match status" value="1"/>
</dbReference>
<sequence length="967" mass="113568">SKNPREFKFKEKRKCNEITIYTYNCRTLKENIKLEQLLEEMQNVEWDLMGLSEVRRDGEQCVNINNRITFYHNGKGVVGGTGFLINKNQEKNIISYKSYSERISKIIWKLQSKDRKRSRLKIIQVYAPTTASTEEELEEYYEHLKMALDEDVCKYTIIMGDMNAKIGKNEGEKATGMFSYGERNERGKRLVEFAESNKLFIMNTFFKKKESRKWTWISPDGQTRNEIDFFIIDKKDIVQDVDVDNGINIGSDHRAIKMILKPRIEKKKWECKPRYLRQSTQILNSKNYESILKKNLKIYRKREDQDVEKQIKELEEAIKKTTCEVTEAREICNRRKIPNEIKKLLERRRRLKRTGKAKVEFAEISKLIRVKWREWSNEKKLNELKETIDSGKSVKQCIRQQQIGTSKMISIKDANGRVRREINDIADVICEYYKNLYSTDVGDKIEETSLQECYTENNWEEEKGFHDSWSVLEEEIHHVVRNLKEGKAGGIDGITNEEIKAGGNVLVGSLCKLFNTCLITKTIPEIWKKGKLILLFKKGDRQEIKNYRPINLLSVIYKIFMAVITNRIGATLESAITPNQTGFKKNHSTNDNILVIQQLIRKSKDYNFPLILLFIDFEKAFDRVKIDVILKTLKNLGIEKIYMNIFECIYGKAKLFFKIENTGREIEIKRGLRQGDVPSAKVFNVILDEAFSNLEWQGRGVRVNGEWLNVLKFADDIVLIGKSILEIKAMLEDLVSEVTKVGLAINGKKTKIMYLNCDENTQILKIGDEEIESTDSFIYLGQKITKEGEWEEVVRRCSLGWSAFNKYKHLFRSKVEIEHKAKLFKTCVLPTIIYGCETWTLSAKIIKKLRVTVRSMARIMIGITRKDKKKKQWITEQSLLVDVGKTVAERKWNWAGHIVRTKDERWSKKIIEWYPREMKRKRGRPSRTWEEEFKKVCGGVTWMRVASDRREWERLKTVYSTVWLYRD</sequence>
<dbReference type="Gene3D" id="3.30.70.270">
    <property type="match status" value="1"/>
</dbReference>